<protein>
    <submittedName>
        <fullName evidence="2">Uncharacterized protein</fullName>
    </submittedName>
</protein>
<organism evidence="2 3">
    <name type="scientific">Saccharomonospora viridis</name>
    <dbReference type="NCBI Taxonomy" id="1852"/>
    <lineage>
        <taxon>Bacteria</taxon>
        <taxon>Bacillati</taxon>
        <taxon>Actinomycetota</taxon>
        <taxon>Actinomycetes</taxon>
        <taxon>Pseudonocardiales</taxon>
        <taxon>Pseudonocardiaceae</taxon>
        <taxon>Saccharomonospora</taxon>
    </lineage>
</organism>
<evidence type="ECO:0000313" key="3">
    <source>
        <dbReference type="Proteomes" id="UP000030848"/>
    </source>
</evidence>
<dbReference type="EMBL" id="JRZE01000003">
    <property type="protein sequence ID" value="KHF44837.1"/>
    <property type="molecule type" value="Genomic_DNA"/>
</dbReference>
<proteinExistence type="predicted"/>
<sequence length="46" mass="5022">MIEDVLTWVGALLGATMLIVMALGSLVLDYTDLRGGRTQRTDTPTR</sequence>
<dbReference type="RefSeq" id="WP_169308126.1">
    <property type="nucleotide sequence ID" value="NZ_CALJZO010000069.1"/>
</dbReference>
<gene>
    <name evidence="2" type="ORF">MINT15_17190</name>
</gene>
<evidence type="ECO:0000313" key="2">
    <source>
        <dbReference type="EMBL" id="KHF44837.1"/>
    </source>
</evidence>
<reference evidence="2 3" key="1">
    <citation type="submission" date="2014-10" db="EMBL/GenBank/DDBJ databases">
        <title>Genome sequence of Micropolyspora internatus JCM3315.</title>
        <authorList>
            <person name="Shin S.-K."/>
            <person name="Yi H."/>
        </authorList>
    </citation>
    <scope>NUCLEOTIDE SEQUENCE [LARGE SCALE GENOMIC DNA]</scope>
    <source>
        <strain evidence="2 3">JCM 3315</strain>
    </source>
</reference>
<name>A0A837DB56_9PSEU</name>
<dbReference type="AlphaFoldDB" id="A0A837DB56"/>
<keyword evidence="1" id="KW-0812">Transmembrane</keyword>
<keyword evidence="1" id="KW-0472">Membrane</keyword>
<accession>A0A837DB56</accession>
<feature type="transmembrane region" description="Helical" evidence="1">
    <location>
        <begin position="6"/>
        <end position="28"/>
    </location>
</feature>
<dbReference type="Proteomes" id="UP000030848">
    <property type="component" value="Unassembled WGS sequence"/>
</dbReference>
<evidence type="ECO:0000256" key="1">
    <source>
        <dbReference type="SAM" id="Phobius"/>
    </source>
</evidence>
<keyword evidence="1" id="KW-1133">Transmembrane helix</keyword>
<comment type="caution">
    <text evidence="2">The sequence shown here is derived from an EMBL/GenBank/DDBJ whole genome shotgun (WGS) entry which is preliminary data.</text>
</comment>